<evidence type="ECO:0000313" key="3">
    <source>
        <dbReference type="Proteomes" id="UP000254937"/>
    </source>
</evidence>
<keyword evidence="1" id="KW-0472">Membrane</keyword>
<feature type="transmembrane region" description="Helical" evidence="1">
    <location>
        <begin position="185"/>
        <end position="209"/>
    </location>
</feature>
<feature type="transmembrane region" description="Helical" evidence="1">
    <location>
        <begin position="23"/>
        <end position="51"/>
    </location>
</feature>
<dbReference type="Proteomes" id="UP000254937">
    <property type="component" value="Unassembled WGS sequence"/>
</dbReference>
<proteinExistence type="predicted"/>
<keyword evidence="3" id="KW-1185">Reference proteome</keyword>
<keyword evidence="1" id="KW-0812">Transmembrane</keyword>
<evidence type="ECO:0000313" key="2">
    <source>
        <dbReference type="EMBL" id="RDK42181.1"/>
    </source>
</evidence>
<evidence type="ECO:0008006" key="4">
    <source>
        <dbReference type="Google" id="ProtNLM"/>
    </source>
</evidence>
<feature type="transmembrane region" description="Helical" evidence="1">
    <location>
        <begin position="87"/>
        <end position="107"/>
    </location>
</feature>
<feature type="transmembrane region" description="Helical" evidence="1">
    <location>
        <begin position="119"/>
        <end position="140"/>
    </location>
</feature>
<sequence>MERLNSAGCNSVLSDNELENNSWFPFCVTATTLSSYSGILLSLLFIFYVLLNRFVFRRFLLVYVYGEHYSSLQPSGQRMFCLRHLGILARTISLLCVIKPAVMLVLFNSRWTDSYFRNYSITLGDMAFLSASFTSAFHIFELIFDDQLKPILIAHHLGAIVLVQAFLPTAVNLPATRVIELNRTIAMANILLCWGTLDAPLVIASYVIWILQRTWVRSDTGLRKLYSSGFYFTAFSTFFEVSAVIYIGARHWSQFSALQALTISCLQVLFTSAKTKVCNHMWMAYTSPLKKSS</sequence>
<dbReference type="EMBL" id="KZ851854">
    <property type="protein sequence ID" value="RDK42181.1"/>
    <property type="molecule type" value="Genomic_DNA"/>
</dbReference>
<gene>
    <name evidence="2" type="ORF">M752DRAFT_25030</name>
</gene>
<accession>A0A370PJ00</accession>
<dbReference type="AlphaFoldDB" id="A0A370PJ00"/>
<keyword evidence="1" id="KW-1133">Transmembrane helix</keyword>
<protein>
    <recommendedName>
        <fullName evidence="4">TLC domain-containing protein</fullName>
    </recommendedName>
</protein>
<reference evidence="2 3" key="1">
    <citation type="submission" date="2018-07" db="EMBL/GenBank/DDBJ databases">
        <title>Section-level genome sequencing of Aspergillus section Nigri to investigate inter- and intra-species variation.</title>
        <authorList>
            <consortium name="DOE Joint Genome Institute"/>
            <person name="Vesth T.C."/>
            <person name="Nybo J.L."/>
            <person name="Theobald S."/>
            <person name="Frisvad J.C."/>
            <person name="Larsen T.O."/>
            <person name="Nielsen K.F."/>
            <person name="Hoof J.B."/>
            <person name="Brandl J."/>
            <person name="Salamov A."/>
            <person name="Riley R."/>
            <person name="Gladden J.M."/>
            <person name="Phatale P."/>
            <person name="Nielsen M.T."/>
            <person name="Lyhne E.K."/>
            <person name="Kogle M.E."/>
            <person name="Strasser K."/>
            <person name="McDonnell E."/>
            <person name="Barry K."/>
            <person name="Clum A."/>
            <person name="Chen C."/>
            <person name="Nolan M."/>
            <person name="Sandor L."/>
            <person name="Kuo A."/>
            <person name="Lipzen A."/>
            <person name="Hainaut M."/>
            <person name="Drula E."/>
            <person name="Tsang A."/>
            <person name="Magnuson J.K."/>
            <person name="Henrissat B."/>
            <person name="Wiebenga A."/>
            <person name="Simmons B.A."/>
            <person name="Makela M.R."/>
            <person name="De vries R.P."/>
            <person name="Grigoriev I.V."/>
            <person name="Mortensen U.H."/>
            <person name="Baker S.E."/>
            <person name="Andersen M.R."/>
        </authorList>
    </citation>
    <scope>NUCLEOTIDE SEQUENCE [LARGE SCALE GENOMIC DNA]</scope>
    <source>
        <strain evidence="2 3">ATCC 13157</strain>
    </source>
</reference>
<organism evidence="2 3">
    <name type="scientific">Aspergillus phoenicis ATCC 13157</name>
    <dbReference type="NCBI Taxonomy" id="1353007"/>
    <lineage>
        <taxon>Eukaryota</taxon>
        <taxon>Fungi</taxon>
        <taxon>Dikarya</taxon>
        <taxon>Ascomycota</taxon>
        <taxon>Pezizomycotina</taxon>
        <taxon>Eurotiomycetes</taxon>
        <taxon>Eurotiomycetidae</taxon>
        <taxon>Eurotiales</taxon>
        <taxon>Aspergillaceae</taxon>
        <taxon>Aspergillus</taxon>
    </lineage>
</organism>
<evidence type="ECO:0000256" key="1">
    <source>
        <dbReference type="SAM" id="Phobius"/>
    </source>
</evidence>
<name>A0A370PJ00_ASPPH</name>
<feature type="transmembrane region" description="Helical" evidence="1">
    <location>
        <begin position="230"/>
        <end position="249"/>
    </location>
</feature>
<feature type="transmembrane region" description="Helical" evidence="1">
    <location>
        <begin position="152"/>
        <end position="173"/>
    </location>
</feature>